<dbReference type="InterPro" id="IPR001789">
    <property type="entry name" value="Sig_transdc_resp-reg_receiver"/>
</dbReference>
<name>A0ABW9XYI5_9BACL</name>
<dbReference type="InterPro" id="IPR051552">
    <property type="entry name" value="HptR"/>
</dbReference>
<evidence type="ECO:0000256" key="8">
    <source>
        <dbReference type="PROSITE-ProRule" id="PRU00169"/>
    </source>
</evidence>
<dbReference type="EMBL" id="JAAAMV010000031">
    <property type="protein sequence ID" value="NBD27774.1"/>
    <property type="molecule type" value="Genomic_DNA"/>
</dbReference>
<dbReference type="Gene3D" id="3.40.50.2300">
    <property type="match status" value="1"/>
</dbReference>
<keyword evidence="4" id="KW-0902">Two-component regulatory system</keyword>
<keyword evidence="2" id="KW-0963">Cytoplasm</keyword>
<dbReference type="SMART" id="SM00448">
    <property type="entry name" value="REC"/>
    <property type="match status" value="1"/>
</dbReference>
<evidence type="ECO:0000313" key="11">
    <source>
        <dbReference type="EMBL" id="NBD27774.1"/>
    </source>
</evidence>
<comment type="caution">
    <text evidence="11">The sequence shown here is derived from an EMBL/GenBank/DDBJ whole genome shotgun (WGS) entry which is preliminary data.</text>
</comment>
<dbReference type="CDD" id="cd17536">
    <property type="entry name" value="REC_YesN-like"/>
    <property type="match status" value="1"/>
</dbReference>
<dbReference type="InterPro" id="IPR009057">
    <property type="entry name" value="Homeodomain-like_sf"/>
</dbReference>
<dbReference type="SUPFAM" id="SSF46689">
    <property type="entry name" value="Homeodomain-like"/>
    <property type="match status" value="2"/>
</dbReference>
<dbReference type="PANTHER" id="PTHR42713:SF3">
    <property type="entry name" value="TRANSCRIPTIONAL REGULATORY PROTEIN HPTR"/>
    <property type="match status" value="1"/>
</dbReference>
<keyword evidence="5" id="KW-0805">Transcription regulation</keyword>
<evidence type="ECO:0000259" key="10">
    <source>
        <dbReference type="PROSITE" id="PS50110"/>
    </source>
</evidence>
<dbReference type="PROSITE" id="PS01124">
    <property type="entry name" value="HTH_ARAC_FAMILY_2"/>
    <property type="match status" value="1"/>
</dbReference>
<feature type="domain" description="HTH araC/xylS-type" evidence="9">
    <location>
        <begin position="438"/>
        <end position="535"/>
    </location>
</feature>
<dbReference type="PROSITE" id="PS50110">
    <property type="entry name" value="RESPONSE_REGULATORY"/>
    <property type="match status" value="1"/>
</dbReference>
<keyword evidence="7" id="KW-0804">Transcription</keyword>
<keyword evidence="12" id="KW-1185">Reference proteome</keyword>
<dbReference type="SUPFAM" id="SSF52172">
    <property type="entry name" value="CheY-like"/>
    <property type="match status" value="1"/>
</dbReference>
<dbReference type="Pfam" id="PF12833">
    <property type="entry name" value="HTH_18"/>
    <property type="match status" value="1"/>
</dbReference>
<dbReference type="PANTHER" id="PTHR42713">
    <property type="entry name" value="HISTIDINE KINASE-RELATED"/>
    <property type="match status" value="1"/>
</dbReference>
<evidence type="ECO:0000256" key="5">
    <source>
        <dbReference type="ARBA" id="ARBA00023015"/>
    </source>
</evidence>
<reference evidence="11 12" key="1">
    <citation type="submission" date="2020-01" db="EMBL/GenBank/DDBJ databases">
        <title>Paenibacillus soybeanensis sp. nov. isolated from the nodules of soybean (Glycine max(L.) Merr).</title>
        <authorList>
            <person name="Wang H."/>
        </authorList>
    </citation>
    <scope>NUCLEOTIDE SEQUENCE [LARGE SCALE GENOMIC DNA]</scope>
    <source>
        <strain evidence="11 12">T1</strain>
    </source>
</reference>
<organism evidence="11 12">
    <name type="scientific">Paenibacillus glycinis</name>
    <dbReference type="NCBI Taxonomy" id="2697035"/>
    <lineage>
        <taxon>Bacteria</taxon>
        <taxon>Bacillati</taxon>
        <taxon>Bacillota</taxon>
        <taxon>Bacilli</taxon>
        <taxon>Bacillales</taxon>
        <taxon>Paenibacillaceae</taxon>
        <taxon>Paenibacillus</taxon>
    </lineage>
</organism>
<evidence type="ECO:0000313" key="12">
    <source>
        <dbReference type="Proteomes" id="UP000665561"/>
    </source>
</evidence>
<dbReference type="RefSeq" id="WP_161746796.1">
    <property type="nucleotide sequence ID" value="NZ_JAAAMV010000031.1"/>
</dbReference>
<feature type="domain" description="Response regulatory" evidence="10">
    <location>
        <begin position="3"/>
        <end position="120"/>
    </location>
</feature>
<evidence type="ECO:0000259" key="9">
    <source>
        <dbReference type="PROSITE" id="PS01124"/>
    </source>
</evidence>
<dbReference type="PRINTS" id="PR00032">
    <property type="entry name" value="HTHARAC"/>
</dbReference>
<evidence type="ECO:0000256" key="6">
    <source>
        <dbReference type="ARBA" id="ARBA00023125"/>
    </source>
</evidence>
<evidence type="ECO:0000256" key="3">
    <source>
        <dbReference type="ARBA" id="ARBA00022553"/>
    </source>
</evidence>
<protein>
    <submittedName>
        <fullName evidence="11">Response regulator</fullName>
    </submittedName>
</protein>
<dbReference type="SMART" id="SM00342">
    <property type="entry name" value="HTH_ARAC"/>
    <property type="match status" value="1"/>
</dbReference>
<evidence type="ECO:0000256" key="4">
    <source>
        <dbReference type="ARBA" id="ARBA00023012"/>
    </source>
</evidence>
<dbReference type="InterPro" id="IPR020449">
    <property type="entry name" value="Tscrpt_reg_AraC-type_HTH"/>
</dbReference>
<dbReference type="Gene3D" id="1.10.10.60">
    <property type="entry name" value="Homeodomain-like"/>
    <property type="match status" value="2"/>
</dbReference>
<accession>A0ABW9XYI5</accession>
<evidence type="ECO:0000256" key="7">
    <source>
        <dbReference type="ARBA" id="ARBA00023163"/>
    </source>
</evidence>
<dbReference type="Proteomes" id="UP000665561">
    <property type="component" value="Unassembled WGS sequence"/>
</dbReference>
<dbReference type="InterPro" id="IPR018060">
    <property type="entry name" value="HTH_AraC"/>
</dbReference>
<proteinExistence type="predicted"/>
<dbReference type="Pfam" id="PF00072">
    <property type="entry name" value="Response_reg"/>
    <property type="match status" value="1"/>
</dbReference>
<keyword evidence="3 8" id="KW-0597">Phosphoprotein</keyword>
<feature type="modified residue" description="4-aspartylphosphate" evidence="8">
    <location>
        <position position="55"/>
    </location>
</feature>
<sequence length="537" mass="60365">MFSLLVVEDERWIRRGLCETIDWATEGIRLTGEAADGEEAMRIMERSSPDIVITDIVMPGMDGITFLKSMRESKMASQVIIMSGYSDFEYARTALKNGAFDYVLKPINEQNMLGVIRRCVQELRRKRQTETELQQLAWSARETLVLARQRLFEMLLTREPHSPGWVAGQMNALQVDLDPNRIRVFAVKVVDWGSKAEAARDRTLLLYALGNMLEETGRRFGPVAAFPVHHPKSVGEADLVMLHSEPETIGGQSPAVAGELPGLIEQADQMLGVRIGIGYSAESSHGKLSDLFEEALQAAAHWFYEGGGKLFGAERTARGPMADFVYHGPIGWDGRFASALSIGDPGLLEQLVRELGEHVRQHRDQCRPLAIRRGLRLLFQNVHRNRAQGRAQAPEAEPAFPPELPDCTLDALQGALFDAISDSGRCARPARSRKWIVERALRYIESSGDQVTMNDVAAHLFLNHSYFSKVFHEEMGVTFSKYVLRSRIDAAKRLLKETPLKIYEIAGQVGYSDIRHFTKLFKEFEGMTPVQYREYGV</sequence>
<evidence type="ECO:0000256" key="2">
    <source>
        <dbReference type="ARBA" id="ARBA00022490"/>
    </source>
</evidence>
<keyword evidence="6" id="KW-0238">DNA-binding</keyword>
<gene>
    <name evidence="11" type="ORF">GT019_28210</name>
</gene>
<comment type="subcellular location">
    <subcellularLocation>
        <location evidence="1">Cytoplasm</location>
    </subcellularLocation>
</comment>
<dbReference type="InterPro" id="IPR011006">
    <property type="entry name" value="CheY-like_superfamily"/>
</dbReference>
<evidence type="ECO:0000256" key="1">
    <source>
        <dbReference type="ARBA" id="ARBA00004496"/>
    </source>
</evidence>